<dbReference type="InParanoid" id="A0A369KDV5"/>
<evidence type="ECO:0000256" key="2">
    <source>
        <dbReference type="ARBA" id="ARBA00023445"/>
    </source>
</evidence>
<dbReference type="InterPro" id="IPR036291">
    <property type="entry name" value="NAD(P)-bd_dom_sf"/>
</dbReference>
<dbReference type="EMBL" id="LUEZ02000004">
    <property type="protein sequence ID" value="RDB30855.1"/>
    <property type="molecule type" value="Genomic_DNA"/>
</dbReference>
<dbReference type="OrthoDB" id="2735536at2759"/>
<comment type="caution">
    <text evidence="4">The sequence shown here is derived from an EMBL/GenBank/DDBJ whole genome shotgun (WGS) entry which is preliminary data.</text>
</comment>
<gene>
    <name evidence="4" type="ORF">Hypma_005979</name>
</gene>
<dbReference type="AlphaFoldDB" id="A0A369KDV5"/>
<organism evidence="4 5">
    <name type="scientific">Hypsizygus marmoreus</name>
    <name type="common">White beech mushroom</name>
    <name type="synonym">Agaricus marmoreus</name>
    <dbReference type="NCBI Taxonomy" id="39966"/>
    <lineage>
        <taxon>Eukaryota</taxon>
        <taxon>Fungi</taxon>
        <taxon>Dikarya</taxon>
        <taxon>Basidiomycota</taxon>
        <taxon>Agaricomycotina</taxon>
        <taxon>Agaricomycetes</taxon>
        <taxon>Agaricomycetidae</taxon>
        <taxon>Agaricales</taxon>
        <taxon>Tricholomatineae</taxon>
        <taxon>Lyophyllaceae</taxon>
        <taxon>Hypsizygus</taxon>
    </lineage>
</organism>
<keyword evidence="1" id="KW-0560">Oxidoreductase</keyword>
<dbReference type="InterPro" id="IPR050425">
    <property type="entry name" value="NAD(P)_dehydrat-like"/>
</dbReference>
<dbReference type="GO" id="GO:0016616">
    <property type="term" value="F:oxidoreductase activity, acting on the CH-OH group of donors, NAD or NADP as acceptor"/>
    <property type="evidence" value="ECO:0007669"/>
    <property type="project" value="TreeGrafter"/>
</dbReference>
<protein>
    <recommendedName>
        <fullName evidence="3">NAD-dependent epimerase/dehydratase domain-containing protein</fullName>
    </recommendedName>
</protein>
<evidence type="ECO:0000313" key="4">
    <source>
        <dbReference type="EMBL" id="RDB30855.1"/>
    </source>
</evidence>
<comment type="similarity">
    <text evidence="2">Belongs to the NAD(P)-dependent epimerase/dehydratase family. Dihydroflavonol-4-reductase subfamily.</text>
</comment>
<dbReference type="Gene3D" id="3.40.50.720">
    <property type="entry name" value="NAD(P)-binding Rossmann-like Domain"/>
    <property type="match status" value="1"/>
</dbReference>
<evidence type="ECO:0000256" key="1">
    <source>
        <dbReference type="ARBA" id="ARBA00023002"/>
    </source>
</evidence>
<dbReference type="Proteomes" id="UP000076154">
    <property type="component" value="Unassembled WGS sequence"/>
</dbReference>
<dbReference type="SUPFAM" id="SSF51735">
    <property type="entry name" value="NAD(P)-binding Rossmann-fold domains"/>
    <property type="match status" value="1"/>
</dbReference>
<keyword evidence="5" id="KW-1185">Reference proteome</keyword>
<feature type="domain" description="NAD-dependent epimerase/dehydratase" evidence="3">
    <location>
        <begin position="4"/>
        <end position="194"/>
    </location>
</feature>
<dbReference type="STRING" id="39966.A0A369KDV5"/>
<reference evidence="4" key="1">
    <citation type="submission" date="2018-04" db="EMBL/GenBank/DDBJ databases">
        <title>Whole genome sequencing of Hypsizygus marmoreus.</title>
        <authorList>
            <person name="Choi I.-G."/>
            <person name="Min B."/>
            <person name="Kim J.-G."/>
            <person name="Kim S."/>
            <person name="Oh Y.-L."/>
            <person name="Kong W.-S."/>
            <person name="Park H."/>
            <person name="Jeong J."/>
            <person name="Song E.-S."/>
        </authorList>
    </citation>
    <scope>NUCLEOTIDE SEQUENCE [LARGE SCALE GENOMIC DNA]</scope>
    <source>
        <strain evidence="4">51987-8</strain>
    </source>
</reference>
<dbReference type="InterPro" id="IPR001509">
    <property type="entry name" value="Epimerase_deHydtase"/>
</dbReference>
<dbReference type="PANTHER" id="PTHR10366:SF564">
    <property type="entry name" value="STEROL-4-ALPHA-CARBOXYLATE 3-DEHYDROGENASE, DECARBOXYLATING"/>
    <property type="match status" value="1"/>
</dbReference>
<evidence type="ECO:0000313" key="5">
    <source>
        <dbReference type="Proteomes" id="UP000076154"/>
    </source>
</evidence>
<proteinExistence type="inferred from homology"/>
<dbReference type="PANTHER" id="PTHR10366">
    <property type="entry name" value="NAD DEPENDENT EPIMERASE/DEHYDRATASE"/>
    <property type="match status" value="1"/>
</dbReference>
<sequence>MSTVLVTGISGFVGSYVVLELLKQGYTVRGTVRLARLPAFQASALADKITLVPIDDVATGDFSEALKGVDAVIHVAAPLAGKAAPGEALQSAMEGTLNVLRQAVDAGIHKVVLTSSWGTTLDPSLEQSYEDKTFTSSDWGRATPEEVVSGKNNPMWVYLATKILAEKAAWEFADAHPELNLCTINPPFIYGPFAPGFPPPSNPQALGTNGLLYVPLTGVYPPPGFPPFFCDVRDVARAHVAALAKGGRGKRYLVSGGKFTWADAVAFIAREVPEVAGRLPEAPGEGSKVKLQLVDQERMGSGRIDVSEAERDLGMGVGEYVKWEKTVVETVRVAFDCRLFVFTQSS</sequence>
<evidence type="ECO:0000259" key="3">
    <source>
        <dbReference type="Pfam" id="PF01370"/>
    </source>
</evidence>
<dbReference type="Pfam" id="PF01370">
    <property type="entry name" value="Epimerase"/>
    <property type="match status" value="1"/>
</dbReference>
<name>A0A369KDV5_HYPMA</name>
<accession>A0A369KDV5</accession>